<organism evidence="2 3">
    <name type="scientific">Mitosporidium daphniae</name>
    <dbReference type="NCBI Taxonomy" id="1485682"/>
    <lineage>
        <taxon>Eukaryota</taxon>
        <taxon>Fungi</taxon>
        <taxon>Fungi incertae sedis</taxon>
        <taxon>Microsporidia</taxon>
        <taxon>Mitosporidium</taxon>
    </lineage>
</organism>
<keyword evidence="1" id="KW-0812">Transmembrane</keyword>
<dbReference type="AlphaFoldDB" id="A0A098VUQ0"/>
<protein>
    <submittedName>
        <fullName evidence="2">Uncharacterized protein</fullName>
    </submittedName>
</protein>
<dbReference type="RefSeq" id="XP_013239030.1">
    <property type="nucleotide sequence ID" value="XM_013383576.1"/>
</dbReference>
<dbReference type="EMBL" id="JMKJ01000060">
    <property type="protein sequence ID" value="KGG52594.1"/>
    <property type="molecule type" value="Genomic_DNA"/>
</dbReference>
<keyword evidence="3" id="KW-1185">Reference proteome</keyword>
<dbReference type="GeneID" id="25258518"/>
<proteinExistence type="predicted"/>
<comment type="caution">
    <text evidence="2">The sequence shown here is derived from an EMBL/GenBank/DDBJ whole genome shotgun (WGS) entry which is preliminary data.</text>
</comment>
<feature type="transmembrane region" description="Helical" evidence="1">
    <location>
        <begin position="12"/>
        <end position="35"/>
    </location>
</feature>
<dbReference type="Proteomes" id="UP000029725">
    <property type="component" value="Unassembled WGS sequence"/>
</dbReference>
<name>A0A098VUQ0_9MICR</name>
<keyword evidence="1" id="KW-0472">Membrane</keyword>
<keyword evidence="1" id="KW-1133">Transmembrane helix</keyword>
<accession>A0A098VUQ0</accession>
<evidence type="ECO:0000313" key="3">
    <source>
        <dbReference type="Proteomes" id="UP000029725"/>
    </source>
</evidence>
<dbReference type="VEuPathDB" id="MicrosporidiaDB:DI09_154p40"/>
<evidence type="ECO:0000313" key="2">
    <source>
        <dbReference type="EMBL" id="KGG52594.1"/>
    </source>
</evidence>
<gene>
    <name evidence="2" type="ORF">DI09_154p40</name>
</gene>
<reference evidence="2 3" key="1">
    <citation type="submission" date="2014-04" db="EMBL/GenBank/DDBJ databases">
        <title>A new species of microsporidia sheds light on the evolution of extreme parasitism.</title>
        <authorList>
            <person name="Haag K.L."/>
            <person name="James T.Y."/>
            <person name="Larsson R."/>
            <person name="Schaer T.M."/>
            <person name="Refardt D."/>
            <person name="Pombert J.-F."/>
            <person name="Ebert D."/>
        </authorList>
    </citation>
    <scope>NUCLEOTIDE SEQUENCE [LARGE SCALE GENOMIC DNA]</scope>
    <source>
        <strain evidence="2 3">UGP3</strain>
        <tissue evidence="2">Spores</tissue>
    </source>
</reference>
<evidence type="ECO:0000256" key="1">
    <source>
        <dbReference type="SAM" id="Phobius"/>
    </source>
</evidence>
<sequence>MISNKRSIPGEGLPSVLLFFAVIWILPVAIWISLLRKLTAFYSTRSSVRYDIIESSLLAWNFERKSHGPLSQYFYRQSATINSSKKPSLIVLVIGSSFYCNSLGLLCERLKYILCSLLEARPNSAFLFISDEWIDAAKIDFSNDTAIKSLVDETTEIFQYAGDYVIAEKYNINNIISEKGNFVPCRLCLPSTPKSTTSSLMSCKEILCILTSLAFRLITQQWPYSCRARSYCQLRAQIEHEFKTKVDAINLLCVLFFRQYELFREFLAALKILTLSCILLFLSPIL</sequence>
<dbReference type="HOGENOM" id="CLU_973451_0_0_1"/>